<dbReference type="EMBL" id="JAPWTJ010000672">
    <property type="protein sequence ID" value="KAJ8976438.1"/>
    <property type="molecule type" value="Genomic_DNA"/>
</dbReference>
<proteinExistence type="predicted"/>
<organism evidence="1 2">
    <name type="scientific">Molorchus minor</name>
    <dbReference type="NCBI Taxonomy" id="1323400"/>
    <lineage>
        <taxon>Eukaryota</taxon>
        <taxon>Metazoa</taxon>
        <taxon>Ecdysozoa</taxon>
        <taxon>Arthropoda</taxon>
        <taxon>Hexapoda</taxon>
        <taxon>Insecta</taxon>
        <taxon>Pterygota</taxon>
        <taxon>Neoptera</taxon>
        <taxon>Endopterygota</taxon>
        <taxon>Coleoptera</taxon>
        <taxon>Polyphaga</taxon>
        <taxon>Cucujiformia</taxon>
        <taxon>Chrysomeloidea</taxon>
        <taxon>Cerambycidae</taxon>
        <taxon>Lamiinae</taxon>
        <taxon>Monochamini</taxon>
        <taxon>Molorchus</taxon>
    </lineage>
</organism>
<reference evidence="1" key="1">
    <citation type="journal article" date="2023" name="Insect Mol. Biol.">
        <title>Genome sequencing provides insights into the evolution of gene families encoding plant cell wall-degrading enzymes in longhorned beetles.</title>
        <authorList>
            <person name="Shin N.R."/>
            <person name="Okamura Y."/>
            <person name="Kirsch R."/>
            <person name="Pauchet Y."/>
        </authorList>
    </citation>
    <scope>NUCLEOTIDE SEQUENCE</scope>
    <source>
        <strain evidence="1">MMC_N1</strain>
    </source>
</reference>
<name>A0ABQ9JEQ3_9CUCU</name>
<sequence>MTIKPLAEQLLLRGKCDYVFDSYHILLAKKPKRIQRKGSGTVIDIAHISKDVPLLVQLDSFWGSLRNKLNLQVTRTCLLPRSTRVYQLQCARVQIGSRLVEFGRAGASDDKNFAVVFFKDDDLWSEVTTAWLTGDKCWWPHNSRKLIVTC</sequence>
<dbReference type="Proteomes" id="UP001162164">
    <property type="component" value="Unassembled WGS sequence"/>
</dbReference>
<evidence type="ECO:0000313" key="2">
    <source>
        <dbReference type="Proteomes" id="UP001162164"/>
    </source>
</evidence>
<comment type="caution">
    <text evidence="1">The sequence shown here is derived from an EMBL/GenBank/DDBJ whole genome shotgun (WGS) entry which is preliminary data.</text>
</comment>
<protein>
    <submittedName>
        <fullName evidence="1">Uncharacterized protein</fullName>
    </submittedName>
</protein>
<evidence type="ECO:0000313" key="1">
    <source>
        <dbReference type="EMBL" id="KAJ8976438.1"/>
    </source>
</evidence>
<gene>
    <name evidence="1" type="ORF">NQ317_008472</name>
</gene>
<keyword evidence="2" id="KW-1185">Reference proteome</keyword>
<accession>A0ABQ9JEQ3</accession>